<keyword evidence="4" id="KW-0433">Leucine-rich repeat</keyword>
<dbReference type="PANTHER" id="PTHR48063">
    <property type="entry name" value="LRR RECEPTOR-LIKE KINASE"/>
    <property type="match status" value="1"/>
</dbReference>
<keyword evidence="3" id="KW-1003">Cell membrane</keyword>
<evidence type="ECO:0008006" key="18">
    <source>
        <dbReference type="Google" id="ProtNLM"/>
    </source>
</evidence>
<dbReference type="InterPro" id="IPR055414">
    <property type="entry name" value="LRR_R13L4/SHOC2-like"/>
</dbReference>
<accession>A0ABR2S161</accession>
<protein>
    <recommendedName>
        <fullName evidence="18">Leucine-rich repeat-containing N-terminal plant-type domain-containing protein</fullName>
    </recommendedName>
</protein>
<dbReference type="Pfam" id="PF23598">
    <property type="entry name" value="LRR_14"/>
    <property type="match status" value="1"/>
</dbReference>
<dbReference type="Pfam" id="PF00560">
    <property type="entry name" value="LRR_1"/>
    <property type="match status" value="5"/>
</dbReference>
<evidence type="ECO:0000259" key="14">
    <source>
        <dbReference type="Pfam" id="PF08263"/>
    </source>
</evidence>
<evidence type="ECO:0000259" key="15">
    <source>
        <dbReference type="Pfam" id="PF23598"/>
    </source>
</evidence>
<dbReference type="InterPro" id="IPR013210">
    <property type="entry name" value="LRR_N_plant-typ"/>
</dbReference>
<evidence type="ECO:0000256" key="1">
    <source>
        <dbReference type="ARBA" id="ARBA00004251"/>
    </source>
</evidence>
<keyword evidence="10" id="KW-0675">Receptor</keyword>
<evidence type="ECO:0000256" key="6">
    <source>
        <dbReference type="ARBA" id="ARBA00022729"/>
    </source>
</evidence>
<dbReference type="Pfam" id="PF13855">
    <property type="entry name" value="LRR_8"/>
    <property type="match status" value="1"/>
</dbReference>
<dbReference type="PROSITE" id="PS51257">
    <property type="entry name" value="PROKAR_LIPOPROTEIN"/>
    <property type="match status" value="1"/>
</dbReference>
<feature type="domain" description="Disease resistance R13L4/SHOC-2-like LRR" evidence="15">
    <location>
        <begin position="84"/>
        <end position="287"/>
    </location>
</feature>
<feature type="transmembrane region" description="Helical" evidence="12">
    <location>
        <begin position="829"/>
        <end position="852"/>
    </location>
</feature>
<evidence type="ECO:0000256" key="2">
    <source>
        <dbReference type="ARBA" id="ARBA00009592"/>
    </source>
</evidence>
<dbReference type="InterPro" id="IPR003591">
    <property type="entry name" value="Leu-rich_rpt_typical-subtyp"/>
</dbReference>
<evidence type="ECO:0000256" key="11">
    <source>
        <dbReference type="ARBA" id="ARBA00023180"/>
    </source>
</evidence>
<name>A0ABR2S161_9ROSI</name>
<keyword evidence="5 12" id="KW-0812">Transmembrane</keyword>
<dbReference type="SUPFAM" id="SSF52058">
    <property type="entry name" value="L domain-like"/>
    <property type="match status" value="2"/>
</dbReference>
<dbReference type="InterPro" id="IPR032675">
    <property type="entry name" value="LRR_dom_sf"/>
</dbReference>
<proteinExistence type="inferred from homology"/>
<comment type="subcellular location">
    <subcellularLocation>
        <location evidence="1">Cell membrane</location>
        <topology evidence="1">Single-pass type I membrane protein</topology>
    </subcellularLocation>
</comment>
<dbReference type="SMART" id="SM00369">
    <property type="entry name" value="LRR_TYP"/>
    <property type="match status" value="9"/>
</dbReference>
<evidence type="ECO:0000256" key="5">
    <source>
        <dbReference type="ARBA" id="ARBA00022692"/>
    </source>
</evidence>
<dbReference type="InterPro" id="IPR001611">
    <property type="entry name" value="Leu-rich_rpt"/>
</dbReference>
<keyword evidence="6 13" id="KW-0732">Signal</keyword>
<keyword evidence="11" id="KW-0325">Glycoprotein</keyword>
<keyword evidence="8 12" id="KW-1133">Transmembrane helix</keyword>
<comment type="caution">
    <text evidence="16">The sequence shown here is derived from an EMBL/GenBank/DDBJ whole genome shotgun (WGS) entry which is preliminary data.</text>
</comment>
<evidence type="ECO:0000256" key="7">
    <source>
        <dbReference type="ARBA" id="ARBA00022737"/>
    </source>
</evidence>
<dbReference type="Pfam" id="PF08263">
    <property type="entry name" value="LRRNT_2"/>
    <property type="match status" value="1"/>
</dbReference>
<evidence type="ECO:0000256" key="3">
    <source>
        <dbReference type="ARBA" id="ARBA00022475"/>
    </source>
</evidence>
<evidence type="ECO:0000256" key="13">
    <source>
        <dbReference type="SAM" id="SignalP"/>
    </source>
</evidence>
<keyword evidence="9 12" id="KW-0472">Membrane</keyword>
<evidence type="ECO:0000256" key="8">
    <source>
        <dbReference type="ARBA" id="ARBA00022989"/>
    </source>
</evidence>
<dbReference type="Gene3D" id="3.80.10.10">
    <property type="entry name" value="Ribonuclease Inhibitor"/>
    <property type="match status" value="4"/>
</dbReference>
<comment type="similarity">
    <text evidence="2">Belongs to the RLP family.</text>
</comment>
<evidence type="ECO:0000313" key="17">
    <source>
        <dbReference type="Proteomes" id="UP001396334"/>
    </source>
</evidence>
<keyword evidence="17" id="KW-1185">Reference proteome</keyword>
<keyword evidence="7" id="KW-0677">Repeat</keyword>
<evidence type="ECO:0000313" key="16">
    <source>
        <dbReference type="EMBL" id="KAK9018993.1"/>
    </source>
</evidence>
<dbReference type="InterPro" id="IPR046956">
    <property type="entry name" value="RLP23-like"/>
</dbReference>
<gene>
    <name evidence="16" type="ORF">V6N11_034036</name>
</gene>
<sequence>METRHTNNNLCYSFLLYFLVALLLVSSCSSSNSIGVRCIESERKQLVDFKEGLIDRFRSLSSWVGLDCCKWQGVSCDNQTGHVLVLDLENYALGGTLKPSLLHLKYLTYLNLAQNSFLETQIPKFLGMLNNLRYLNLHGSGFSGEIPSHLGNLSHLQSLNLSYNFGLRAQSLVWLSGLASLESLDLGTVNLRDVGGSWSKAVNMLPSLASLYLYHCGLTSLDLTLSSLNLTSLEVLNLFGNSIKSPIPHWFSNLTNLQVLNLRANNFFGTIPFWIGNFCKLRVLRLNSNGYLHGGIVGFLDRLSACRKNSLEILHLGGNKLDGILPESLGAFKNLDLNTNFFWGSIPASIGNLSSLWLLELSDNNLNGTIPNSFGKLVELSTLALVGNYMEGVLTETHLANLSRFSFRLTTYRNRSLVFNVNHDWVPPFRLTTLVLINCMVGPSFPLWLQVQTRLSYVIVSNAGISDTIEEEWFARLFSNAWTVDLSNNLIIAKLPPKLHSDVLDEVDLSRNRFEGRIPLWLTNATHVYLQRNSFSGSVPNNIGELMPQLQTLFISRNQISGRLPSSICKMEELKFLYVSHNRFFGPFPDCWNKLRSLKLMDASNNSLSGEIPSSLTSSCQLVVLMLGDNSLRGNIPFPLNSCRQVQRLYVLQLRSNLLEGNIPEQFCHLSNIHSLDLSNNNLIGSIPKCFHNFTALKYGNATLDYEFFFELQDKTIGEQTMVVETKGMELEFSRTFLEVKNIDLSRNNLTGHIPPSLSSLTLLNHLKLSYNNLSGRIPTGNQLQTLNDSSNYEGNPFLCGVPLSTTCPGDTISPPTPSSGDGDSKDKLWLYLSIAMGFIAGFLGVCGTLVLKESWRHAYFRYVDELKENMLLWIALAAARSLVALELCGLWVDGVLVRGGVKDVGDGFSGRWLVESGSDGSGEFKVKGSWVCVVSSWSFLSSGVDKPPYLGELSVRRRHYCRCRVMPSVAAPAQGFGKP</sequence>
<evidence type="ECO:0000256" key="4">
    <source>
        <dbReference type="ARBA" id="ARBA00022614"/>
    </source>
</evidence>
<reference evidence="16 17" key="1">
    <citation type="journal article" date="2024" name="G3 (Bethesda)">
        <title>Genome assembly of Hibiscus sabdariffa L. provides insights into metabolisms of medicinal natural products.</title>
        <authorList>
            <person name="Kim T."/>
        </authorList>
    </citation>
    <scope>NUCLEOTIDE SEQUENCE [LARGE SCALE GENOMIC DNA]</scope>
    <source>
        <strain evidence="16">TK-2024</strain>
        <tissue evidence="16">Old leaves</tissue>
    </source>
</reference>
<feature type="domain" description="Leucine-rich repeat-containing N-terminal plant-type" evidence="14">
    <location>
        <begin position="40"/>
        <end position="77"/>
    </location>
</feature>
<evidence type="ECO:0000256" key="12">
    <source>
        <dbReference type="SAM" id="Phobius"/>
    </source>
</evidence>
<organism evidence="16 17">
    <name type="scientific">Hibiscus sabdariffa</name>
    <name type="common">roselle</name>
    <dbReference type="NCBI Taxonomy" id="183260"/>
    <lineage>
        <taxon>Eukaryota</taxon>
        <taxon>Viridiplantae</taxon>
        <taxon>Streptophyta</taxon>
        <taxon>Embryophyta</taxon>
        <taxon>Tracheophyta</taxon>
        <taxon>Spermatophyta</taxon>
        <taxon>Magnoliopsida</taxon>
        <taxon>eudicotyledons</taxon>
        <taxon>Gunneridae</taxon>
        <taxon>Pentapetalae</taxon>
        <taxon>rosids</taxon>
        <taxon>malvids</taxon>
        <taxon>Malvales</taxon>
        <taxon>Malvaceae</taxon>
        <taxon>Malvoideae</taxon>
        <taxon>Hibiscus</taxon>
    </lineage>
</organism>
<dbReference type="Proteomes" id="UP001396334">
    <property type="component" value="Unassembled WGS sequence"/>
</dbReference>
<evidence type="ECO:0000256" key="10">
    <source>
        <dbReference type="ARBA" id="ARBA00023170"/>
    </source>
</evidence>
<dbReference type="PANTHER" id="PTHR48063:SF90">
    <property type="entry name" value="OS11G0565920 PROTEIN"/>
    <property type="match status" value="1"/>
</dbReference>
<evidence type="ECO:0000256" key="9">
    <source>
        <dbReference type="ARBA" id="ARBA00023136"/>
    </source>
</evidence>
<dbReference type="EMBL" id="JBBPBN010000018">
    <property type="protein sequence ID" value="KAK9018993.1"/>
    <property type="molecule type" value="Genomic_DNA"/>
</dbReference>
<feature type="signal peptide" evidence="13">
    <location>
        <begin position="1"/>
        <end position="30"/>
    </location>
</feature>
<feature type="chain" id="PRO_5046223857" description="Leucine-rich repeat-containing N-terminal plant-type domain-containing protein" evidence="13">
    <location>
        <begin position="31"/>
        <end position="980"/>
    </location>
</feature>